<feature type="compositionally biased region" description="Basic and acidic residues" evidence="1">
    <location>
        <begin position="325"/>
        <end position="342"/>
    </location>
</feature>
<feature type="compositionally biased region" description="Basic and acidic residues" evidence="1">
    <location>
        <begin position="272"/>
        <end position="286"/>
    </location>
</feature>
<organism evidence="2 3">
    <name type="scientific">Pocillopora damicornis</name>
    <name type="common">Cauliflower coral</name>
    <name type="synonym">Millepora damicornis</name>
    <dbReference type="NCBI Taxonomy" id="46731"/>
    <lineage>
        <taxon>Eukaryota</taxon>
        <taxon>Metazoa</taxon>
        <taxon>Cnidaria</taxon>
        <taxon>Anthozoa</taxon>
        <taxon>Hexacorallia</taxon>
        <taxon>Scleractinia</taxon>
        <taxon>Astrocoeniina</taxon>
        <taxon>Pocilloporidae</taxon>
        <taxon>Pocillopora</taxon>
    </lineage>
</organism>
<feature type="compositionally biased region" description="Basic and acidic residues" evidence="1">
    <location>
        <begin position="396"/>
        <end position="417"/>
    </location>
</feature>
<feature type="compositionally biased region" description="Polar residues" evidence="1">
    <location>
        <begin position="749"/>
        <end position="758"/>
    </location>
</feature>
<dbReference type="OrthoDB" id="5988733at2759"/>
<feature type="compositionally biased region" description="Basic and acidic residues" evidence="1">
    <location>
        <begin position="471"/>
        <end position="483"/>
    </location>
</feature>
<feature type="compositionally biased region" description="Basic and acidic residues" evidence="1">
    <location>
        <begin position="372"/>
        <end position="384"/>
    </location>
</feature>
<reference evidence="2 3" key="1">
    <citation type="journal article" date="2018" name="Sci. Rep.">
        <title>Comparative analysis of the Pocillopora damicornis genome highlights role of immune system in coral evolution.</title>
        <authorList>
            <person name="Cunning R."/>
            <person name="Bay R.A."/>
            <person name="Gillette P."/>
            <person name="Baker A.C."/>
            <person name="Traylor-Knowles N."/>
        </authorList>
    </citation>
    <scope>NUCLEOTIDE SEQUENCE [LARGE SCALE GENOMIC DNA]</scope>
    <source>
        <strain evidence="2">RSMAS</strain>
        <tissue evidence="2">Whole animal</tissue>
    </source>
</reference>
<proteinExistence type="predicted"/>
<feature type="compositionally biased region" description="Basic and acidic residues" evidence="1">
    <location>
        <begin position="808"/>
        <end position="831"/>
    </location>
</feature>
<accession>A0A3M6T6F5</accession>
<feature type="compositionally biased region" description="Basic and acidic residues" evidence="1">
    <location>
        <begin position="495"/>
        <end position="516"/>
    </location>
</feature>
<dbReference type="STRING" id="46731.A0A3M6T6F5"/>
<feature type="compositionally biased region" description="Polar residues" evidence="1">
    <location>
        <begin position="518"/>
        <end position="527"/>
    </location>
</feature>
<keyword evidence="3" id="KW-1185">Reference proteome</keyword>
<dbReference type="Proteomes" id="UP000275408">
    <property type="component" value="Unassembled WGS sequence"/>
</dbReference>
<feature type="compositionally biased region" description="Polar residues" evidence="1">
    <location>
        <begin position="287"/>
        <end position="297"/>
    </location>
</feature>
<evidence type="ECO:0000313" key="3">
    <source>
        <dbReference type="Proteomes" id="UP000275408"/>
    </source>
</evidence>
<feature type="compositionally biased region" description="Basic and acidic residues" evidence="1">
    <location>
        <begin position="424"/>
        <end position="450"/>
    </location>
</feature>
<feature type="compositionally biased region" description="Polar residues" evidence="1">
    <location>
        <begin position="683"/>
        <end position="692"/>
    </location>
</feature>
<feature type="compositionally biased region" description="Basic and acidic residues" evidence="1">
    <location>
        <begin position="539"/>
        <end position="549"/>
    </location>
</feature>
<feature type="compositionally biased region" description="Basic and acidic residues" evidence="1">
    <location>
        <begin position="693"/>
        <end position="714"/>
    </location>
</feature>
<dbReference type="Gene3D" id="3.40.140.10">
    <property type="entry name" value="Cytidine Deaminase, domain 2"/>
    <property type="match status" value="2"/>
</dbReference>
<name>A0A3M6T6F5_POCDA</name>
<feature type="region of interest" description="Disordered" evidence="1">
    <location>
        <begin position="222"/>
        <end position="884"/>
    </location>
</feature>
<feature type="compositionally biased region" description="Basic and acidic residues" evidence="1">
    <location>
        <begin position="669"/>
        <end position="681"/>
    </location>
</feature>
<feature type="compositionally biased region" description="Low complexity" evidence="1">
    <location>
        <begin position="864"/>
        <end position="876"/>
    </location>
</feature>
<feature type="compositionally biased region" description="Basic and acidic residues" evidence="1">
    <location>
        <begin position="636"/>
        <end position="648"/>
    </location>
</feature>
<evidence type="ECO:0000256" key="1">
    <source>
        <dbReference type="SAM" id="MobiDB-lite"/>
    </source>
</evidence>
<feature type="compositionally biased region" description="Polar residues" evidence="1">
    <location>
        <begin position="834"/>
        <end position="859"/>
    </location>
</feature>
<dbReference type="EMBL" id="RCHS01004212">
    <property type="protein sequence ID" value="RMX37007.1"/>
    <property type="molecule type" value="Genomic_DNA"/>
</dbReference>
<gene>
    <name evidence="2" type="ORF">pdam_00005024</name>
</gene>
<evidence type="ECO:0000313" key="2">
    <source>
        <dbReference type="EMBL" id="RMX37007.1"/>
    </source>
</evidence>
<feature type="region of interest" description="Disordered" evidence="1">
    <location>
        <begin position="1099"/>
        <end position="1154"/>
    </location>
</feature>
<feature type="compositionally biased region" description="Polar residues" evidence="1">
    <location>
        <begin position="588"/>
        <end position="599"/>
    </location>
</feature>
<comment type="caution">
    <text evidence="2">The sequence shown here is derived from an EMBL/GenBank/DDBJ whole genome shotgun (WGS) entry which is preliminary data.</text>
</comment>
<sequence length="1154" mass="125164">MMSWWRRSPESQRGNFNVVIYESDYKQLCAWVLKKTNIETGGDLFGLWADKNTAVIQFVVGPGQNCRRSSVSFYQDISYLEEIGSHMTKSEGVCHIGEWHSHHQLGLARPSGGDENTVWNNMPTYNLKRFVIFIANIEKSRKHPYNVNIGCFLFELESVNGKEKELPVLQGTFEILKKENPLNGKLSKKREEGAEHDEMEIEMECLQMKISPEGHPRVTYVESFPCLGKKRPKTDDESGKKNKKKKKKPSKDVKGTSVVSKTTQGNGNMTPDDPKSGKSKGAEGTHETASSDSNGDNDSYEGQADNPQKRTSTRAEGTAETATSDSKEGNDSHGSQADEPKRRMSTGKEGTTKTATSDSNEDNDSHGSQADDPQKGKSTGEEGTAKTATSDSCEDNDSHGNHADDPSKGKSTGEEGTAKTATSDSKEGNDPHRSQADDPLKGKLKGEEGTAKTATSDSDEDNDSHGSQADDPPKGKSTGEEGTAKTATSDSCEDNDSHGSHTDDPQKGKSKGEEGSAKTATSDSNEGNDLHGSQAYDPQEGKSKGKEGTAKAATSDSNEGNDFHASQVDDPQKDKSTGEEGTAKMAASDSNEGNDSHGSQADEPKRRVSTGKEGIAKTATSDSDEGNDFHGSQVDDPQKGKSKGEEGTAKIAASDSDEDNDFHGSQADDPQKGKFKGKEGTAKTATSDSNEGNDFHGSKADDPPEGKSTGEEGTAKTATSDSNGDNDSHGSQANDPQKGKSKRKEGTAKTATSDSANNAEPPGRDPKKAFNQLNQDQTSRSNKNMLGQGEAPMEEKQTKSRSQTSDRGANKPENPHDNDKDKLREGQKNDVSKAGSSQPTPGKSFKATKTTPKNKSGTPPSRPVPGKAVPVKPAGKGAKKKVDEKGDIGKKVMAFLSSKEGDVHQRNFEVVIYEEDYKQLCAWVLMKTNIETGGDLFGLWAEKHTAVIQFVVGPGQNCRRSSVSFYQDVSYLEEIGSHMTKSEGVCHIGEWHSHHQLGLARPSGGDENTVWNNMPTYNLKRFVIFIANLEQSEKGSFSVNIGCFLFELESVNGNEKRLPVSQGTFKILQKENPLNGKLLEKRNEGAEYDEKEVEMKDLKLEISDDGPPRVTYVIESSPLTKRKRRHHEGRSASPGDESVDEMIEPNRKKRSSRK</sequence>
<feature type="compositionally biased region" description="Low complexity" evidence="1">
    <location>
        <begin position="720"/>
        <end position="731"/>
    </location>
</feature>
<feature type="compositionally biased region" description="Basic and acidic residues" evidence="1">
    <location>
        <begin position="570"/>
        <end position="582"/>
    </location>
</feature>
<feature type="compositionally biased region" description="Polar residues" evidence="1">
    <location>
        <begin position="771"/>
        <end position="785"/>
    </location>
</feature>
<dbReference type="AlphaFoldDB" id="A0A3M6T6F5"/>
<feature type="compositionally biased region" description="Polar residues" evidence="1">
    <location>
        <begin position="257"/>
        <end position="269"/>
    </location>
</feature>
<feature type="compositionally biased region" description="Polar residues" evidence="1">
    <location>
        <begin position="348"/>
        <end position="358"/>
    </location>
</feature>
<protein>
    <submittedName>
        <fullName evidence="2">Uncharacterized protein</fullName>
    </submittedName>
</protein>